<name>A0ABR5YGW6_9SPHN</name>
<evidence type="ECO:0000313" key="3">
    <source>
        <dbReference type="Proteomes" id="UP000076609"/>
    </source>
</evidence>
<proteinExistence type="predicted"/>
<sequence length="125" mass="13459">MAARFALAVQIVGFSAGAFNHARDFLTRGWRPYRWAPMPAFEIYWSALLFLDLAVVVLLSTGRIRPGLLLAVAIMVSDVAINIAATRMAGAAGFGSALLWQSVFLGFVVGSVGLLWIAARPVVDH</sequence>
<dbReference type="EMBL" id="LQQO01000001">
    <property type="protein sequence ID" value="KZE18615.1"/>
    <property type="molecule type" value="Genomic_DNA"/>
</dbReference>
<comment type="caution">
    <text evidence="2">The sequence shown here is derived from an EMBL/GenBank/DDBJ whole genome shotgun (WGS) entry which is preliminary data.</text>
</comment>
<reference evidence="3" key="1">
    <citation type="submission" date="2016-01" db="EMBL/GenBank/DDBJ databases">
        <title>Draft genome of Chromobacterium sp. F49.</title>
        <authorList>
            <person name="Hong K.W."/>
        </authorList>
    </citation>
    <scope>NUCLEOTIDE SEQUENCE [LARGE SCALE GENOMIC DNA]</scope>
    <source>
        <strain evidence="3">CN3</strain>
    </source>
</reference>
<protein>
    <recommendedName>
        <fullName evidence="4">DoxX family protein</fullName>
    </recommendedName>
</protein>
<dbReference type="Proteomes" id="UP000076609">
    <property type="component" value="Unassembled WGS sequence"/>
</dbReference>
<keyword evidence="1" id="KW-0472">Membrane</keyword>
<gene>
    <name evidence="2" type="ORF">AVT10_00750</name>
</gene>
<evidence type="ECO:0000256" key="1">
    <source>
        <dbReference type="SAM" id="Phobius"/>
    </source>
</evidence>
<feature type="transmembrane region" description="Helical" evidence="1">
    <location>
        <begin position="67"/>
        <end position="85"/>
    </location>
</feature>
<feature type="transmembrane region" description="Helical" evidence="1">
    <location>
        <begin position="97"/>
        <end position="119"/>
    </location>
</feature>
<accession>A0ABR5YGW6</accession>
<organism evidence="2 3">
    <name type="scientific">Sphingomonas hankookensis</name>
    <dbReference type="NCBI Taxonomy" id="563996"/>
    <lineage>
        <taxon>Bacteria</taxon>
        <taxon>Pseudomonadati</taxon>
        <taxon>Pseudomonadota</taxon>
        <taxon>Alphaproteobacteria</taxon>
        <taxon>Sphingomonadales</taxon>
        <taxon>Sphingomonadaceae</taxon>
        <taxon>Sphingomonas</taxon>
    </lineage>
</organism>
<evidence type="ECO:0008006" key="4">
    <source>
        <dbReference type="Google" id="ProtNLM"/>
    </source>
</evidence>
<evidence type="ECO:0000313" key="2">
    <source>
        <dbReference type="EMBL" id="KZE18615.1"/>
    </source>
</evidence>
<feature type="transmembrane region" description="Helical" evidence="1">
    <location>
        <begin position="42"/>
        <end position="60"/>
    </location>
</feature>
<keyword evidence="1" id="KW-0812">Transmembrane</keyword>
<dbReference type="RefSeq" id="WP_066687007.1">
    <property type="nucleotide sequence ID" value="NZ_CP117025.1"/>
</dbReference>
<keyword evidence="1" id="KW-1133">Transmembrane helix</keyword>
<keyword evidence="3" id="KW-1185">Reference proteome</keyword>